<dbReference type="Pfam" id="PF10431">
    <property type="entry name" value="ClpB_D2-small"/>
    <property type="match status" value="1"/>
</dbReference>
<evidence type="ECO:0000256" key="1">
    <source>
        <dbReference type="ARBA" id="ARBA00022741"/>
    </source>
</evidence>
<dbReference type="InterPro" id="IPR003593">
    <property type="entry name" value="AAA+_ATPase"/>
</dbReference>
<dbReference type="PANTHER" id="PTHR11638">
    <property type="entry name" value="ATP-DEPENDENT CLP PROTEASE"/>
    <property type="match status" value="1"/>
</dbReference>
<dbReference type="InterPro" id="IPR001270">
    <property type="entry name" value="ClpA/B"/>
</dbReference>
<dbReference type="PROSITE" id="PS50088">
    <property type="entry name" value="ANK_REPEAT"/>
    <property type="match status" value="2"/>
</dbReference>
<protein>
    <submittedName>
        <fullName evidence="6">Para-hydroxybenzoate--polyprenyltransferase, mitochondrial (PHB:polyprenyltransferase)</fullName>
        <ecNumber evidence="6">2.5.1.39</ecNumber>
    </submittedName>
</protein>
<dbReference type="InterPro" id="IPR036770">
    <property type="entry name" value="Ankyrin_rpt-contain_sf"/>
</dbReference>
<accession>A0ABV2AN44</accession>
<dbReference type="InterPro" id="IPR050130">
    <property type="entry name" value="ClpA_ClpB"/>
</dbReference>
<dbReference type="Gene3D" id="3.40.50.300">
    <property type="entry name" value="P-loop containing nucleotide triphosphate hydrolases"/>
    <property type="match status" value="1"/>
</dbReference>
<proteinExistence type="predicted"/>
<dbReference type="InterPro" id="IPR003959">
    <property type="entry name" value="ATPase_AAA_core"/>
</dbReference>
<feature type="repeat" description="ANK" evidence="3">
    <location>
        <begin position="1"/>
        <end position="21"/>
    </location>
</feature>
<keyword evidence="3" id="KW-0040">ANK repeat</keyword>
<dbReference type="SMART" id="SM01086">
    <property type="entry name" value="ClpB_D2-small"/>
    <property type="match status" value="1"/>
</dbReference>
<dbReference type="SMART" id="SM00248">
    <property type="entry name" value="ANK"/>
    <property type="match status" value="1"/>
</dbReference>
<evidence type="ECO:0000313" key="7">
    <source>
        <dbReference type="Proteomes" id="UP001439008"/>
    </source>
</evidence>
<dbReference type="PROSITE" id="PS50297">
    <property type="entry name" value="ANK_REP_REGION"/>
    <property type="match status" value="2"/>
</dbReference>
<dbReference type="CDD" id="cd19499">
    <property type="entry name" value="RecA-like_ClpB_Hsp104-like"/>
    <property type="match status" value="1"/>
</dbReference>
<keyword evidence="6" id="KW-0808">Transferase</keyword>
<dbReference type="Gene3D" id="1.10.8.60">
    <property type="match status" value="1"/>
</dbReference>
<organism evidence="6 7">
    <name type="scientific">Bonamia ostreae</name>
    <dbReference type="NCBI Taxonomy" id="126728"/>
    <lineage>
        <taxon>Eukaryota</taxon>
        <taxon>Sar</taxon>
        <taxon>Rhizaria</taxon>
        <taxon>Endomyxa</taxon>
        <taxon>Ascetosporea</taxon>
        <taxon>Haplosporida</taxon>
        <taxon>Bonamia</taxon>
    </lineage>
</organism>
<dbReference type="InterPro" id="IPR019489">
    <property type="entry name" value="Clp_ATPase_C"/>
</dbReference>
<dbReference type="GO" id="GO:0008412">
    <property type="term" value="F:4-hydroxybenzoate polyprenyltransferase activity"/>
    <property type="evidence" value="ECO:0007669"/>
    <property type="project" value="UniProtKB-EC"/>
</dbReference>
<sequence>GDFEMVKLLVENGADVNKTVETETNEAHFYKHYTQINFDCFRKIDRSADVNGFTPLHYAVISGNIDIVKFLIHNGADPSIACKGFGKEKPEDLLTSKTQLSVHEKNVLKTLREDADKYIHENLKKEREYRQKNPLEDILKSRIVGQIDPIHSVSAAIRRKQSGWSDDNKPLVFLFLGSSGVGKTELAKQIAKYLHPKKKEAFIRLDLSEFQTRHEVSKFIGSPPGYVGFDEGGQLTEKLRKNPDSVVLLDEVEKAHPDVLTVMLQLFDEGRITDGRGNTVNCPKAIFVMTSNLAQREIADEAESLRSNARSRTVLPQFNQKIEKEKSQILSDESTRLSRKFVEKRIYPVLHKHFHRDEFIGRINEILFFLPFNEKELKTLTSIELEKWAERAMQRHKIKITWTNGVVDLIAKGYNKYYGARSIQNEVDRKIINELAKAHDSAVIYEGCKIVLEESRGDIRIEVNK</sequence>
<dbReference type="SUPFAM" id="SSF48403">
    <property type="entry name" value="Ankyrin repeat"/>
    <property type="match status" value="1"/>
</dbReference>
<dbReference type="EC" id="2.5.1.39" evidence="6"/>
<dbReference type="PRINTS" id="PR00300">
    <property type="entry name" value="CLPPROTEASEA"/>
</dbReference>
<evidence type="ECO:0000259" key="5">
    <source>
        <dbReference type="SMART" id="SM01086"/>
    </source>
</evidence>
<gene>
    <name evidence="6" type="primary">COQ2_1</name>
    <name evidence="6" type="ORF">MHBO_002678</name>
</gene>
<dbReference type="Pfam" id="PF07724">
    <property type="entry name" value="AAA_2"/>
    <property type="match status" value="1"/>
</dbReference>
<keyword evidence="2" id="KW-0067">ATP-binding</keyword>
<feature type="repeat" description="ANK" evidence="3">
    <location>
        <begin position="51"/>
        <end position="83"/>
    </location>
</feature>
<feature type="domain" description="AAA+ ATPase" evidence="4">
    <location>
        <begin position="169"/>
        <end position="319"/>
    </location>
</feature>
<dbReference type="InterPro" id="IPR027417">
    <property type="entry name" value="P-loop_NTPase"/>
</dbReference>
<dbReference type="Pfam" id="PF12796">
    <property type="entry name" value="Ank_2"/>
    <property type="match status" value="1"/>
</dbReference>
<dbReference type="InterPro" id="IPR002110">
    <property type="entry name" value="Ankyrin_rpt"/>
</dbReference>
<evidence type="ECO:0000313" key="6">
    <source>
        <dbReference type="EMBL" id="MES1921090.1"/>
    </source>
</evidence>
<evidence type="ECO:0000256" key="3">
    <source>
        <dbReference type="PROSITE-ProRule" id="PRU00023"/>
    </source>
</evidence>
<feature type="domain" description="Clp ATPase C-terminal" evidence="5">
    <location>
        <begin position="372"/>
        <end position="461"/>
    </location>
</feature>
<dbReference type="PANTHER" id="PTHR11638:SF93">
    <property type="entry name" value="MITOCHONDRIAL DISAGGREGASE"/>
    <property type="match status" value="1"/>
</dbReference>
<keyword evidence="7" id="KW-1185">Reference proteome</keyword>
<evidence type="ECO:0000256" key="2">
    <source>
        <dbReference type="ARBA" id="ARBA00022840"/>
    </source>
</evidence>
<keyword evidence="1" id="KW-0547">Nucleotide-binding</keyword>
<feature type="non-terminal residue" evidence="6">
    <location>
        <position position="1"/>
    </location>
</feature>
<evidence type="ECO:0000259" key="4">
    <source>
        <dbReference type="SMART" id="SM00382"/>
    </source>
</evidence>
<dbReference type="Proteomes" id="UP001439008">
    <property type="component" value="Unassembled WGS sequence"/>
</dbReference>
<dbReference type="EMBL" id="JBDODL010001074">
    <property type="protein sequence ID" value="MES1921090.1"/>
    <property type="molecule type" value="Genomic_DNA"/>
</dbReference>
<reference evidence="6 7" key="1">
    <citation type="journal article" date="2024" name="BMC Biol.">
        <title>Comparative genomics of Ascetosporea gives new insight into the evolutionary basis for animal parasitism in Rhizaria.</title>
        <authorList>
            <person name="Hiltunen Thoren M."/>
            <person name="Onut-Brannstrom I."/>
            <person name="Alfjorden A."/>
            <person name="Peckova H."/>
            <person name="Swords F."/>
            <person name="Hooper C."/>
            <person name="Holzer A.S."/>
            <person name="Bass D."/>
            <person name="Burki F."/>
        </authorList>
    </citation>
    <scope>NUCLEOTIDE SEQUENCE [LARGE SCALE GENOMIC DNA]</scope>
    <source>
        <strain evidence="6">20-A016</strain>
    </source>
</reference>
<name>A0ABV2AN44_9EUKA</name>
<dbReference type="SUPFAM" id="SSF52540">
    <property type="entry name" value="P-loop containing nucleoside triphosphate hydrolases"/>
    <property type="match status" value="1"/>
</dbReference>
<dbReference type="SMART" id="SM00382">
    <property type="entry name" value="AAA"/>
    <property type="match status" value="1"/>
</dbReference>
<dbReference type="Gene3D" id="1.25.40.20">
    <property type="entry name" value="Ankyrin repeat-containing domain"/>
    <property type="match status" value="1"/>
</dbReference>
<comment type="caution">
    <text evidence="6">The sequence shown here is derived from an EMBL/GenBank/DDBJ whole genome shotgun (WGS) entry which is preliminary data.</text>
</comment>